<dbReference type="Proteomes" id="UP001156882">
    <property type="component" value="Unassembled WGS sequence"/>
</dbReference>
<dbReference type="PANTHER" id="PTHR30201:SF2">
    <property type="entry name" value="2-(5''-TRIPHOSPHORIBOSYL)-3'-DEPHOSPHOCOENZYME-A SYNTHASE"/>
    <property type="match status" value="1"/>
</dbReference>
<evidence type="ECO:0000313" key="7">
    <source>
        <dbReference type="Proteomes" id="UP001156882"/>
    </source>
</evidence>
<accession>A0ABQ6CHW0</accession>
<evidence type="ECO:0000256" key="3">
    <source>
        <dbReference type="ARBA" id="ARBA00022741"/>
    </source>
</evidence>
<dbReference type="InterPro" id="IPR017555">
    <property type="entry name" value="TriPribosyl-deP-CoA_syn"/>
</dbReference>
<keyword evidence="3 5" id="KW-0547">Nucleotide-binding</keyword>
<evidence type="ECO:0000313" key="6">
    <source>
        <dbReference type="EMBL" id="GLS19828.1"/>
    </source>
</evidence>
<dbReference type="RefSeq" id="WP_284312857.1">
    <property type="nucleotide sequence ID" value="NZ_BSPC01000024.1"/>
</dbReference>
<dbReference type="EC" id="2.4.2.52" evidence="5"/>
<dbReference type="PANTHER" id="PTHR30201">
    <property type="entry name" value="TRIPHOSPHORIBOSYL-DEPHOSPHO-COA SYNTHASE"/>
    <property type="match status" value="1"/>
</dbReference>
<protein>
    <recommendedName>
        <fullName evidence="5">Probable 2-(5''-triphosphoribosyl)-3'-dephosphocoenzyme-A synthase</fullName>
        <shortName evidence="5">2-(5''-triphosphoribosyl)-3'-dephospho-CoA synthase</shortName>
        <ecNumber evidence="5">2.4.2.52</ecNumber>
    </recommendedName>
</protein>
<dbReference type="HAMAP" id="MF_01883">
    <property type="entry name" value="MdcB"/>
    <property type="match status" value="1"/>
</dbReference>
<keyword evidence="4 5" id="KW-0067">ATP-binding</keyword>
<gene>
    <name evidence="5 6" type="primary">mdcB</name>
    <name evidence="6" type="ORF">GCM10007874_28450</name>
</gene>
<comment type="similarity">
    <text evidence="5">Belongs to the CitG/MdcB family.</text>
</comment>
<comment type="catalytic activity">
    <reaction evidence="1 5">
        <text>3'-dephospho-CoA + ATP = 2'-(5''-triphospho-alpha-D-ribosyl)-3'-dephospho-CoA + adenine</text>
        <dbReference type="Rhea" id="RHEA:15117"/>
        <dbReference type="ChEBI" id="CHEBI:16708"/>
        <dbReference type="ChEBI" id="CHEBI:30616"/>
        <dbReference type="ChEBI" id="CHEBI:57328"/>
        <dbReference type="ChEBI" id="CHEBI:61378"/>
        <dbReference type="EC" id="2.4.2.52"/>
    </reaction>
</comment>
<keyword evidence="2 5" id="KW-0808">Transferase</keyword>
<evidence type="ECO:0000256" key="1">
    <source>
        <dbReference type="ARBA" id="ARBA00001210"/>
    </source>
</evidence>
<dbReference type="Gene3D" id="1.10.4200.10">
    <property type="entry name" value="Triphosphoribosyl-dephospho-CoA protein"/>
    <property type="match status" value="2"/>
</dbReference>
<proteinExistence type="inferred from homology"/>
<dbReference type="EMBL" id="BSPC01000024">
    <property type="protein sequence ID" value="GLS19828.1"/>
    <property type="molecule type" value="Genomic_DNA"/>
</dbReference>
<comment type="function">
    <text evidence="5">Involved in the formation of 2-(5''-phosphoribosyl)-3'-dephosphocoenzyme-A, the prosthetic group of the acyl-carrier protein of the malonate decarboxylase.</text>
</comment>
<evidence type="ECO:0000256" key="5">
    <source>
        <dbReference type="HAMAP-Rule" id="MF_01883"/>
    </source>
</evidence>
<organism evidence="6 7">
    <name type="scientific">Labrys miyagiensis</name>
    <dbReference type="NCBI Taxonomy" id="346912"/>
    <lineage>
        <taxon>Bacteria</taxon>
        <taxon>Pseudomonadati</taxon>
        <taxon>Pseudomonadota</taxon>
        <taxon>Alphaproteobacteria</taxon>
        <taxon>Hyphomicrobiales</taxon>
        <taxon>Xanthobacteraceae</taxon>
        <taxon>Labrys</taxon>
    </lineage>
</organism>
<evidence type="ECO:0000256" key="2">
    <source>
        <dbReference type="ARBA" id="ARBA00022679"/>
    </source>
</evidence>
<dbReference type="Pfam" id="PF01874">
    <property type="entry name" value="CitG"/>
    <property type="match status" value="1"/>
</dbReference>
<name>A0ABQ6CHW0_9HYPH</name>
<dbReference type="InterPro" id="IPR002736">
    <property type="entry name" value="CitG"/>
</dbReference>
<dbReference type="NCBIfam" id="TIGR03132">
    <property type="entry name" value="malonate_mdcB"/>
    <property type="match status" value="1"/>
</dbReference>
<comment type="caution">
    <text evidence="6">The sequence shown here is derived from an EMBL/GenBank/DDBJ whole genome shotgun (WGS) entry which is preliminary data.</text>
</comment>
<sequence length="279" mass="28831">MTALLQYHSAPASRLTSIGSLAADCLKLEVATYPKPGLVSHVDNGAHHDMDFALLIRGAKTLEPWFDDLAAAGAAGAGMDRLRAIGIEAERAMLAATGGVNTHRGAIFGLGLLCAAAGFRQAYAIPLPLGRIIAERWGEAILSGPLPLRSHGAEACRRHGVGGARLEAAQGQPAVYDIALPALRAGRAATGNEEAARVHACLALIAAVADTNLLHRGGATGLAFAQREARTFMAAGGVGQPNWKARAAAIHDAFVARNLSPGGCADLLAMALFVDREEA</sequence>
<evidence type="ECO:0000256" key="4">
    <source>
        <dbReference type="ARBA" id="ARBA00022840"/>
    </source>
</evidence>
<keyword evidence="7" id="KW-1185">Reference proteome</keyword>
<reference evidence="7" key="1">
    <citation type="journal article" date="2019" name="Int. J. Syst. Evol. Microbiol.">
        <title>The Global Catalogue of Microorganisms (GCM) 10K type strain sequencing project: providing services to taxonomists for standard genome sequencing and annotation.</title>
        <authorList>
            <consortium name="The Broad Institute Genomics Platform"/>
            <consortium name="The Broad Institute Genome Sequencing Center for Infectious Disease"/>
            <person name="Wu L."/>
            <person name="Ma J."/>
        </authorList>
    </citation>
    <scope>NUCLEOTIDE SEQUENCE [LARGE SCALE GENOMIC DNA]</scope>
    <source>
        <strain evidence="7">NBRC 101365</strain>
    </source>
</reference>